<sequence>MRTRRHTVPRRRLAAAAGFLLLLSGGTAGAAESPSPGASPDAAAAGVTVEPTVSCRLPAGQGDTAGPQRITVELSPATVAPGGTVHVEVDLGPTPATSPLELEDAPFTAGIEFALSGGAGGTVTVFGKPTPVDVPLAPARIQVPSYEGEFMMPLDARRPVRLTPTRTLTVTRVLDRDFETPCAVRSGAEAVGTVDVSGEPGPAATLTVADGAVEPGAVVELSGTRWTPGAEPRAVLCGEDGAGCSPAKFARTALEVSEGGRLSGSVTLAEADAVPSGDHRLRVFDGAREAGARLAVEGGGAAPDDLDPSTSPDGPSRPADSFPSGPSDGSTAGPSASPSLLPGVGGTSESGSGSGLGSDMGQQHLATYITPGPLAMTQSGDAVDFGTFELGQQSTATAALNTVTVSDGRGRNIGWSLTATLTDLTSGSGRIPASAVSWVPSCVAETGSVGRPTAGAPGPLGPQASSLCTMRHHARTPLTGGKFRADASLSLTFPGYVPPGEYKATLQLTLL</sequence>
<keyword evidence="2" id="KW-0732">Signal</keyword>
<gene>
    <name evidence="3" type="ORF">H9Y04_34250</name>
</gene>
<accession>A0ABR7SQ29</accession>
<dbReference type="Proteomes" id="UP000642284">
    <property type="component" value="Unassembled WGS sequence"/>
</dbReference>
<comment type="caution">
    <text evidence="3">The sequence shown here is derived from an EMBL/GenBank/DDBJ whole genome shotgun (WGS) entry which is preliminary data.</text>
</comment>
<protein>
    <recommendedName>
        <fullName evidence="5">WxL domain-containing protein</fullName>
    </recommendedName>
</protein>
<evidence type="ECO:0000256" key="2">
    <source>
        <dbReference type="SAM" id="SignalP"/>
    </source>
</evidence>
<dbReference type="EMBL" id="JACTVJ010000020">
    <property type="protein sequence ID" value="MBC9717606.1"/>
    <property type="molecule type" value="Genomic_DNA"/>
</dbReference>
<feature type="chain" id="PRO_5045556537" description="WxL domain-containing protein" evidence="2">
    <location>
        <begin position="31"/>
        <end position="511"/>
    </location>
</feature>
<feature type="signal peptide" evidence="2">
    <location>
        <begin position="1"/>
        <end position="30"/>
    </location>
</feature>
<evidence type="ECO:0000313" key="4">
    <source>
        <dbReference type="Proteomes" id="UP000642284"/>
    </source>
</evidence>
<proteinExistence type="predicted"/>
<feature type="region of interest" description="Disordered" evidence="1">
    <location>
        <begin position="297"/>
        <end position="360"/>
    </location>
</feature>
<evidence type="ECO:0008006" key="5">
    <source>
        <dbReference type="Google" id="ProtNLM"/>
    </source>
</evidence>
<name>A0ABR7SQ29_9ACTN</name>
<feature type="compositionally biased region" description="Polar residues" evidence="1">
    <location>
        <begin position="327"/>
        <end position="338"/>
    </location>
</feature>
<evidence type="ECO:0000256" key="1">
    <source>
        <dbReference type="SAM" id="MobiDB-lite"/>
    </source>
</evidence>
<keyword evidence="4" id="KW-1185">Reference proteome</keyword>
<reference evidence="3 4" key="1">
    <citation type="submission" date="2020-08" db="EMBL/GenBank/DDBJ databases">
        <title>Genemic of Streptomyces polyaspartic.</title>
        <authorList>
            <person name="Liu W."/>
        </authorList>
    </citation>
    <scope>NUCLEOTIDE SEQUENCE [LARGE SCALE GENOMIC DNA]</scope>
    <source>
        <strain evidence="3 4">TRM66268-LWL</strain>
    </source>
</reference>
<dbReference type="RefSeq" id="WP_187818049.1">
    <property type="nucleotide sequence ID" value="NZ_JACTVJ010000020.1"/>
</dbReference>
<organism evidence="3 4">
    <name type="scientific">Streptomyces polyasparticus</name>
    <dbReference type="NCBI Taxonomy" id="2767826"/>
    <lineage>
        <taxon>Bacteria</taxon>
        <taxon>Bacillati</taxon>
        <taxon>Actinomycetota</taxon>
        <taxon>Actinomycetes</taxon>
        <taxon>Kitasatosporales</taxon>
        <taxon>Streptomycetaceae</taxon>
        <taxon>Streptomyces</taxon>
    </lineage>
</organism>
<evidence type="ECO:0000313" key="3">
    <source>
        <dbReference type="EMBL" id="MBC9717606.1"/>
    </source>
</evidence>
<feature type="compositionally biased region" description="Gly residues" evidence="1">
    <location>
        <begin position="343"/>
        <end position="358"/>
    </location>
</feature>